<organism evidence="1 2">
    <name type="scientific">Anopheles arabiensis</name>
    <name type="common">Mosquito</name>
    <dbReference type="NCBI Taxonomy" id="7173"/>
    <lineage>
        <taxon>Eukaryota</taxon>
        <taxon>Metazoa</taxon>
        <taxon>Ecdysozoa</taxon>
        <taxon>Arthropoda</taxon>
        <taxon>Hexapoda</taxon>
        <taxon>Insecta</taxon>
        <taxon>Pterygota</taxon>
        <taxon>Neoptera</taxon>
        <taxon>Endopterygota</taxon>
        <taxon>Diptera</taxon>
        <taxon>Nematocera</taxon>
        <taxon>Culicoidea</taxon>
        <taxon>Culicidae</taxon>
        <taxon>Anophelinae</taxon>
        <taxon>Anopheles</taxon>
    </lineage>
</organism>
<dbReference type="EMBL" id="APCN01003636">
    <property type="status" value="NOT_ANNOTATED_CDS"/>
    <property type="molecule type" value="Genomic_DNA"/>
</dbReference>
<evidence type="ECO:0000313" key="2">
    <source>
        <dbReference type="Proteomes" id="UP000075840"/>
    </source>
</evidence>
<dbReference type="Proteomes" id="UP000075840">
    <property type="component" value="Unassembled WGS sequence"/>
</dbReference>
<sequence>MEGISGQVIKLSATTIGSEANLGWGGMPSTRPESDFTLDVPRAEQLRLKMKKEKQFRSRCRWFFYFLSIVFFLLSVMVVSLILTRGKRMFGSMI</sequence>
<dbReference type="AlphaFoldDB" id="A0A182I6G1"/>
<evidence type="ECO:0000313" key="1">
    <source>
        <dbReference type="EnsemblMetazoa" id="AARA009164-PA"/>
    </source>
</evidence>
<accession>A0A182I6G1</accession>
<dbReference type="EnsemblMetazoa" id="AARA009164-RA">
    <property type="protein sequence ID" value="AARA009164-PA"/>
    <property type="gene ID" value="AARA009164"/>
</dbReference>
<dbReference type="VEuPathDB" id="VectorBase:AARA009164"/>
<dbReference type="VEuPathDB" id="VectorBase:AARA21_008339"/>
<name>A0A182I6G1_ANOAR</name>
<keyword evidence="2" id="KW-1185">Reference proteome</keyword>
<protein>
    <submittedName>
        <fullName evidence="1">Uncharacterized protein</fullName>
    </submittedName>
</protein>
<reference evidence="1" key="1">
    <citation type="submission" date="2022-08" db="UniProtKB">
        <authorList>
            <consortium name="EnsemblMetazoa"/>
        </authorList>
    </citation>
    <scope>IDENTIFICATION</scope>
    <source>
        <strain evidence="1">Dongola</strain>
    </source>
</reference>
<proteinExistence type="predicted"/>